<dbReference type="EMBL" id="CP020715">
    <property type="protein sequence ID" value="ARJ03882.1"/>
    <property type="molecule type" value="Genomic_DNA"/>
</dbReference>
<protein>
    <recommendedName>
        <fullName evidence="2">Zinc-type alcohol dehydrogenase-like protein</fullName>
    </recommendedName>
</protein>
<dbReference type="InterPro" id="IPR051603">
    <property type="entry name" value="Zinc-ADH_QOR/CCCR"/>
</dbReference>
<dbReference type="AlphaFoldDB" id="A0A1X9LH89"/>
<dbReference type="Proteomes" id="UP000192775">
    <property type="component" value="Chromosome"/>
</dbReference>
<name>A0A1X9LH89_9MICO</name>
<dbReference type="KEGG" id="cphy:B5808_00505"/>
<comment type="similarity">
    <text evidence="2">Belongs to the zinc-containing alcohol dehydrogenase family. Quinone oxidoreductase subfamily.</text>
</comment>
<keyword evidence="2" id="KW-0862">Zinc</keyword>
<dbReference type="RefSeq" id="WP_085017694.1">
    <property type="nucleotide sequence ID" value="NZ_BMHD01000001.1"/>
</dbReference>
<dbReference type="InterPro" id="IPR011032">
    <property type="entry name" value="GroES-like_sf"/>
</dbReference>
<accession>A0A1X9LH89</accession>
<keyword evidence="1" id="KW-0521">NADP</keyword>
<dbReference type="SMART" id="SM00829">
    <property type="entry name" value="PKS_ER"/>
    <property type="match status" value="1"/>
</dbReference>
<evidence type="ECO:0000313" key="3">
    <source>
        <dbReference type="EMBL" id="ARJ03882.1"/>
    </source>
</evidence>
<gene>
    <name evidence="3" type="ORF">B5808_00505</name>
</gene>
<reference evidence="3 4" key="1">
    <citation type="submission" date="2017-04" db="EMBL/GenBank/DDBJ databases">
        <authorList>
            <person name="Afonso C.L."/>
            <person name="Miller P.J."/>
            <person name="Scott M.A."/>
            <person name="Spackman E."/>
            <person name="Goraichik I."/>
            <person name="Dimitrov K.M."/>
            <person name="Suarez D.L."/>
            <person name="Swayne D.E."/>
        </authorList>
    </citation>
    <scope>NUCLEOTIDE SEQUENCE [LARGE SCALE GENOMIC DNA]</scope>
    <source>
        <strain evidence="4">XA(T)</strain>
    </source>
</reference>
<dbReference type="GO" id="GO:0008270">
    <property type="term" value="F:zinc ion binding"/>
    <property type="evidence" value="ECO:0007669"/>
    <property type="project" value="InterPro"/>
</dbReference>
<dbReference type="NCBIfam" id="TIGR02817">
    <property type="entry name" value="adh_fam_1"/>
    <property type="match status" value="1"/>
</dbReference>
<evidence type="ECO:0000256" key="2">
    <source>
        <dbReference type="RuleBase" id="RU364000"/>
    </source>
</evidence>
<dbReference type="CDD" id="cd08252">
    <property type="entry name" value="AL_MDR"/>
    <property type="match status" value="1"/>
</dbReference>
<keyword evidence="2" id="KW-0560">Oxidoreductase</keyword>
<dbReference type="InterPro" id="IPR013154">
    <property type="entry name" value="ADH-like_N"/>
</dbReference>
<dbReference type="Pfam" id="PF13602">
    <property type="entry name" value="ADH_zinc_N_2"/>
    <property type="match status" value="1"/>
</dbReference>
<evidence type="ECO:0000256" key="1">
    <source>
        <dbReference type="ARBA" id="ARBA00022857"/>
    </source>
</evidence>
<dbReference type="InterPro" id="IPR014182">
    <property type="entry name" value="ADH_Zn_typ-1"/>
</dbReference>
<dbReference type="PANTHER" id="PTHR44154:SF1">
    <property type="entry name" value="QUINONE OXIDOREDUCTASE"/>
    <property type="match status" value="1"/>
</dbReference>
<keyword evidence="2" id="KW-0479">Metal-binding</keyword>
<organism evidence="3 4">
    <name type="scientific">Cnuibacter physcomitrellae</name>
    <dbReference type="NCBI Taxonomy" id="1619308"/>
    <lineage>
        <taxon>Bacteria</taxon>
        <taxon>Bacillati</taxon>
        <taxon>Actinomycetota</taxon>
        <taxon>Actinomycetes</taxon>
        <taxon>Micrococcales</taxon>
        <taxon>Microbacteriaceae</taxon>
        <taxon>Cnuibacter</taxon>
    </lineage>
</organism>
<keyword evidence="4" id="KW-1185">Reference proteome</keyword>
<dbReference type="InterPro" id="IPR036291">
    <property type="entry name" value="NAD(P)-bd_dom_sf"/>
</dbReference>
<dbReference type="Gene3D" id="3.90.180.10">
    <property type="entry name" value="Medium-chain alcohol dehydrogenases, catalytic domain"/>
    <property type="match status" value="1"/>
</dbReference>
<dbReference type="PANTHER" id="PTHR44154">
    <property type="entry name" value="QUINONE OXIDOREDUCTASE"/>
    <property type="match status" value="1"/>
</dbReference>
<evidence type="ECO:0000313" key="4">
    <source>
        <dbReference type="Proteomes" id="UP000192775"/>
    </source>
</evidence>
<dbReference type="STRING" id="1619308.B5808_00505"/>
<dbReference type="InterPro" id="IPR020843">
    <property type="entry name" value="ER"/>
</dbReference>
<sequence>MTSETLTSAIGFTHPGPTSDERSFVAARIAAPTPGPRDLLVSVRATSVNPVDVKVRAHSPATNGFRILGFDAAGIVTGVGEDVQGFSVGDEVYYAGALDRPGSNSDLQLVDERIAARKPESLAFADAAALPLTALTAYEGLADKLHLTASSEGTLLMVGGAGGVGSMVIQLVRALYPGIHVIATASRPESAKWVRDLGAHDVVDHHGDVVAQLGQAAPEGVDWIFTTNSHGQLPTYVSVLKPFGQIVAIDDPTHVDVVTLKSKALTWHWEFMFARSMHHAADMDRQAAILSHVAQLVDSGLIRSTATTVLVGRTVENLRRAHELVESGSVIGKVVLTDLDESRR</sequence>
<dbReference type="Pfam" id="PF08240">
    <property type="entry name" value="ADH_N"/>
    <property type="match status" value="1"/>
</dbReference>
<dbReference type="SUPFAM" id="SSF51735">
    <property type="entry name" value="NAD(P)-binding Rossmann-fold domains"/>
    <property type="match status" value="1"/>
</dbReference>
<dbReference type="GO" id="GO:0016491">
    <property type="term" value="F:oxidoreductase activity"/>
    <property type="evidence" value="ECO:0007669"/>
    <property type="project" value="UniProtKB-KW"/>
</dbReference>
<dbReference type="SUPFAM" id="SSF50129">
    <property type="entry name" value="GroES-like"/>
    <property type="match status" value="1"/>
</dbReference>
<dbReference type="Gene3D" id="3.40.50.720">
    <property type="entry name" value="NAD(P)-binding Rossmann-like Domain"/>
    <property type="match status" value="1"/>
</dbReference>
<proteinExistence type="inferred from homology"/>